<name>A0A1C0TTR9_9GAMM</name>
<dbReference type="AlphaFoldDB" id="A0A1C0TTR9"/>
<evidence type="ECO:0000313" key="2">
    <source>
        <dbReference type="EMBL" id="OCQ22716.1"/>
    </source>
</evidence>
<dbReference type="Gene3D" id="3.40.710.10">
    <property type="entry name" value="DD-peptidase/beta-lactamase superfamily"/>
    <property type="match status" value="1"/>
</dbReference>
<dbReference type="RefSeq" id="WP_065788726.1">
    <property type="nucleotide sequence ID" value="NZ_MAUJ01000001.1"/>
</dbReference>
<reference evidence="3" key="1">
    <citation type="submission" date="2016-07" db="EMBL/GenBank/DDBJ databases">
        <authorList>
            <person name="Florea S."/>
            <person name="Webb J.S."/>
            <person name="Jaromczyk J."/>
            <person name="Schardl C.L."/>
        </authorList>
    </citation>
    <scope>NUCLEOTIDE SEQUENCE [LARGE SCALE GENOMIC DNA]</scope>
    <source>
        <strain evidence="3">IPB1</strain>
    </source>
</reference>
<comment type="caution">
    <text evidence="2">The sequence shown here is derived from an EMBL/GenBank/DDBJ whole genome shotgun (WGS) entry which is preliminary data.</text>
</comment>
<dbReference type="PANTHER" id="PTHR46825">
    <property type="entry name" value="D-ALANYL-D-ALANINE-CARBOXYPEPTIDASE/ENDOPEPTIDASE AMPH"/>
    <property type="match status" value="1"/>
</dbReference>
<dbReference type="EMBL" id="MAUJ01000001">
    <property type="protein sequence ID" value="OCQ22716.1"/>
    <property type="molecule type" value="Genomic_DNA"/>
</dbReference>
<dbReference type="InterPro" id="IPR012338">
    <property type="entry name" value="Beta-lactam/transpept-like"/>
</dbReference>
<feature type="domain" description="Beta-lactamase-related" evidence="1">
    <location>
        <begin position="15"/>
        <end position="266"/>
    </location>
</feature>
<gene>
    <name evidence="2" type="ORF">A7985_01800</name>
</gene>
<dbReference type="Pfam" id="PF00144">
    <property type="entry name" value="Beta-lactamase"/>
    <property type="match status" value="1"/>
</dbReference>
<dbReference type="InterPro" id="IPR050491">
    <property type="entry name" value="AmpC-like"/>
</dbReference>
<proteinExistence type="predicted"/>
<dbReference type="InterPro" id="IPR001466">
    <property type="entry name" value="Beta-lactam-related"/>
</dbReference>
<accession>A0A1C0TTR9</accession>
<evidence type="ECO:0000313" key="3">
    <source>
        <dbReference type="Proteomes" id="UP000093366"/>
    </source>
</evidence>
<dbReference type="PANTHER" id="PTHR46825:SF7">
    <property type="entry name" value="D-ALANYL-D-ALANINE CARBOXYPEPTIDASE"/>
    <property type="match status" value="1"/>
</dbReference>
<sequence length="287" mass="32529">MIYCLHSPTNSVSSEQDKVVPWWSFTKTAIATLILKLTEQGYFKLDAQLTGKPFTYRQLLQHTSGLTDYGMQRDYHQAVQNSEDAWSTEDMLARIQVDSLLFSPGQGWRYSNVGYLLLKQEIERCFEVPFGLAVQKHLFTPLEITSTRAIESRFEFDQLKVADTSYDPKWCYHGLLAGKTQDAVTFLHALMSGHIISKPSLREMMTPYNLNFDVGDRPWQNPAVGLGVMLNNSETMNTMGHTGQGPQSCFAAYYFNQKEPVTVAVFEQTGLQAIVEHKAVELAKTYT</sequence>
<evidence type="ECO:0000259" key="1">
    <source>
        <dbReference type="Pfam" id="PF00144"/>
    </source>
</evidence>
<organism evidence="2 3">
    <name type="scientific">Pseudoalteromonas luteoviolacea</name>
    <dbReference type="NCBI Taxonomy" id="43657"/>
    <lineage>
        <taxon>Bacteria</taxon>
        <taxon>Pseudomonadati</taxon>
        <taxon>Pseudomonadota</taxon>
        <taxon>Gammaproteobacteria</taxon>
        <taxon>Alteromonadales</taxon>
        <taxon>Pseudoalteromonadaceae</taxon>
        <taxon>Pseudoalteromonas</taxon>
    </lineage>
</organism>
<dbReference type="Proteomes" id="UP000093366">
    <property type="component" value="Unassembled WGS sequence"/>
</dbReference>
<protein>
    <recommendedName>
        <fullName evidence="1">Beta-lactamase-related domain-containing protein</fullName>
    </recommendedName>
</protein>
<dbReference type="SUPFAM" id="SSF56601">
    <property type="entry name" value="beta-lactamase/transpeptidase-like"/>
    <property type="match status" value="1"/>
</dbReference>